<organism evidence="1">
    <name type="scientific">uncultured Desulfovibrio sp</name>
    <dbReference type="NCBI Taxonomy" id="167968"/>
    <lineage>
        <taxon>Bacteria</taxon>
        <taxon>Pseudomonadati</taxon>
        <taxon>Thermodesulfobacteriota</taxon>
        <taxon>Desulfovibrionia</taxon>
        <taxon>Desulfovibrionales</taxon>
        <taxon>Desulfovibrionaceae</taxon>
        <taxon>Desulfovibrio</taxon>
        <taxon>environmental samples</taxon>
    </lineage>
</organism>
<accession>A0A212L6Q9</accession>
<evidence type="ECO:0000313" key="1">
    <source>
        <dbReference type="EMBL" id="SCM73241.1"/>
    </source>
</evidence>
<proteinExistence type="predicted"/>
<protein>
    <submittedName>
        <fullName evidence="1">Uncharacterized protein</fullName>
    </submittedName>
</protein>
<dbReference type="EMBL" id="FMJC01000002">
    <property type="protein sequence ID" value="SCM73241.1"/>
    <property type="molecule type" value="Genomic_DNA"/>
</dbReference>
<name>A0A212L6Q9_9BACT</name>
<gene>
    <name evidence="1" type="ORF">KL86DES1_21167</name>
</gene>
<sequence length="24" mass="2928">MALLLLYCELQRHFLALEELTFLF</sequence>
<reference evidence="1" key="1">
    <citation type="submission" date="2016-08" db="EMBL/GenBank/DDBJ databases">
        <authorList>
            <person name="Seilhamer J.J."/>
        </authorList>
    </citation>
    <scope>NUCLEOTIDE SEQUENCE</scope>
    <source>
        <strain evidence="1">86-1</strain>
    </source>
</reference>
<dbReference type="AlphaFoldDB" id="A0A212L6Q9"/>